<comment type="caution">
    <text evidence="7">The sequence shown here is derived from an EMBL/GenBank/DDBJ whole genome shotgun (WGS) entry which is preliminary data.</text>
</comment>
<evidence type="ECO:0000256" key="2">
    <source>
        <dbReference type="ARBA" id="ARBA00009172"/>
    </source>
</evidence>
<accession>A0A2G8KH51</accession>
<dbReference type="AlphaFoldDB" id="A0A2G8KH51"/>
<gene>
    <name evidence="7" type="ORF">BSL78_15807</name>
</gene>
<dbReference type="InterPro" id="IPR051951">
    <property type="entry name" value="UNC-93_regulatory"/>
</dbReference>
<sequence length="263" mass="28920">MDACRRYGLLRDLYTRQLLPILGDLNTSFSSCRVCSGTTLDSESHLPNHTGRRYAQIGKSVPEAIINRYFGIFFLFFQSSQIIGNLVSSLVLKSDDSTDEENNQTEFTCGAQDCYTETGDENATTYCDPPDKNLTNILLSVYLACGIAAVITVALFVQRLERNDKKTPETTCGLFLATTKLMREANIVLLIPLTVYSGLEQAFITGDFTKSFVTCTVGVGWVGYIMICYGATMHCSHLSGVVSPGKPVERSSLHQGPQSILFS</sequence>
<keyword evidence="8" id="KW-1185">Reference proteome</keyword>
<comment type="similarity">
    <text evidence="2">Belongs to the unc-93 family.</text>
</comment>
<dbReference type="InterPro" id="IPR010291">
    <property type="entry name" value="Ion_channel_UNC-93"/>
</dbReference>
<comment type="subcellular location">
    <subcellularLocation>
        <location evidence="1">Membrane</location>
        <topology evidence="1">Multi-pass membrane protein</topology>
    </subcellularLocation>
</comment>
<evidence type="ECO:0000256" key="1">
    <source>
        <dbReference type="ARBA" id="ARBA00004141"/>
    </source>
</evidence>
<dbReference type="Pfam" id="PF05978">
    <property type="entry name" value="UNC-93"/>
    <property type="match status" value="1"/>
</dbReference>
<dbReference type="PANTHER" id="PTHR19444">
    <property type="entry name" value="UNC-93 RELATED"/>
    <property type="match status" value="1"/>
</dbReference>
<evidence type="ECO:0000313" key="7">
    <source>
        <dbReference type="EMBL" id="PIK47331.1"/>
    </source>
</evidence>
<reference evidence="7 8" key="1">
    <citation type="journal article" date="2017" name="PLoS Biol.">
        <title>The sea cucumber genome provides insights into morphological evolution and visceral regeneration.</title>
        <authorList>
            <person name="Zhang X."/>
            <person name="Sun L."/>
            <person name="Yuan J."/>
            <person name="Sun Y."/>
            <person name="Gao Y."/>
            <person name="Zhang L."/>
            <person name="Li S."/>
            <person name="Dai H."/>
            <person name="Hamel J.F."/>
            <person name="Liu C."/>
            <person name="Yu Y."/>
            <person name="Liu S."/>
            <person name="Lin W."/>
            <person name="Guo K."/>
            <person name="Jin S."/>
            <person name="Xu P."/>
            <person name="Storey K.B."/>
            <person name="Huan P."/>
            <person name="Zhang T."/>
            <person name="Zhou Y."/>
            <person name="Zhang J."/>
            <person name="Lin C."/>
            <person name="Li X."/>
            <person name="Xing L."/>
            <person name="Huo D."/>
            <person name="Sun M."/>
            <person name="Wang L."/>
            <person name="Mercier A."/>
            <person name="Li F."/>
            <person name="Yang H."/>
            <person name="Xiang J."/>
        </authorList>
    </citation>
    <scope>NUCLEOTIDE SEQUENCE [LARGE SCALE GENOMIC DNA]</scope>
    <source>
        <strain evidence="7">Shaxun</strain>
        <tissue evidence="7">Muscle</tissue>
    </source>
</reference>
<evidence type="ECO:0000313" key="8">
    <source>
        <dbReference type="Proteomes" id="UP000230750"/>
    </source>
</evidence>
<organism evidence="7 8">
    <name type="scientific">Stichopus japonicus</name>
    <name type="common">Sea cucumber</name>
    <dbReference type="NCBI Taxonomy" id="307972"/>
    <lineage>
        <taxon>Eukaryota</taxon>
        <taxon>Metazoa</taxon>
        <taxon>Echinodermata</taxon>
        <taxon>Eleutherozoa</taxon>
        <taxon>Echinozoa</taxon>
        <taxon>Holothuroidea</taxon>
        <taxon>Aspidochirotacea</taxon>
        <taxon>Aspidochirotida</taxon>
        <taxon>Stichopodidae</taxon>
        <taxon>Apostichopus</taxon>
    </lineage>
</organism>
<keyword evidence="4 6" id="KW-1133">Transmembrane helix</keyword>
<dbReference type="GO" id="GO:0016020">
    <property type="term" value="C:membrane"/>
    <property type="evidence" value="ECO:0007669"/>
    <property type="project" value="UniProtKB-SubCell"/>
</dbReference>
<evidence type="ECO:0000256" key="3">
    <source>
        <dbReference type="ARBA" id="ARBA00022692"/>
    </source>
</evidence>
<dbReference type="Proteomes" id="UP000230750">
    <property type="component" value="Unassembled WGS sequence"/>
</dbReference>
<keyword evidence="5 6" id="KW-0472">Membrane</keyword>
<dbReference type="OrthoDB" id="78663at2759"/>
<protein>
    <submittedName>
        <fullName evidence="7">Uncharacterized protein</fullName>
    </submittedName>
</protein>
<dbReference type="STRING" id="307972.A0A2G8KH51"/>
<name>A0A2G8KH51_STIJA</name>
<feature type="transmembrane region" description="Helical" evidence="6">
    <location>
        <begin position="137"/>
        <end position="157"/>
    </location>
</feature>
<evidence type="ECO:0000256" key="6">
    <source>
        <dbReference type="SAM" id="Phobius"/>
    </source>
</evidence>
<proteinExistence type="inferred from homology"/>
<evidence type="ECO:0000256" key="5">
    <source>
        <dbReference type="ARBA" id="ARBA00023136"/>
    </source>
</evidence>
<evidence type="ECO:0000256" key="4">
    <source>
        <dbReference type="ARBA" id="ARBA00022989"/>
    </source>
</evidence>
<feature type="transmembrane region" description="Helical" evidence="6">
    <location>
        <begin position="69"/>
        <end position="92"/>
    </location>
</feature>
<dbReference type="PANTHER" id="PTHR19444:SF13">
    <property type="entry name" value="PROTEIN UNC-93 HOMOLOG A"/>
    <property type="match status" value="1"/>
</dbReference>
<dbReference type="EMBL" id="MRZV01000587">
    <property type="protein sequence ID" value="PIK47331.1"/>
    <property type="molecule type" value="Genomic_DNA"/>
</dbReference>
<keyword evidence="3 6" id="KW-0812">Transmembrane</keyword>